<dbReference type="InterPro" id="IPR001387">
    <property type="entry name" value="Cro/C1-type_HTH"/>
</dbReference>
<dbReference type="OrthoDB" id="3462393at2"/>
<dbReference type="Gene3D" id="1.10.260.40">
    <property type="entry name" value="lambda repressor-like DNA-binding domains"/>
    <property type="match status" value="1"/>
</dbReference>
<protein>
    <recommendedName>
        <fullName evidence="1">HTH cro/C1-type domain-containing protein</fullName>
    </recommendedName>
</protein>
<feature type="domain" description="HTH cro/C1-type" evidence="1">
    <location>
        <begin position="18"/>
        <end position="72"/>
    </location>
</feature>
<dbReference type="Pfam" id="PF13560">
    <property type="entry name" value="HTH_31"/>
    <property type="match status" value="1"/>
</dbReference>
<dbReference type="GO" id="GO:0003677">
    <property type="term" value="F:DNA binding"/>
    <property type="evidence" value="ECO:0007669"/>
    <property type="project" value="InterPro"/>
</dbReference>
<gene>
    <name evidence="2" type="ORF">STSP_73810</name>
</gene>
<dbReference type="AlphaFoldDB" id="A0A177HG37"/>
<keyword evidence="3" id="KW-1185">Reference proteome</keyword>
<evidence type="ECO:0000313" key="2">
    <source>
        <dbReference type="EMBL" id="OAH09297.1"/>
    </source>
</evidence>
<evidence type="ECO:0000259" key="1">
    <source>
        <dbReference type="PROSITE" id="PS50943"/>
    </source>
</evidence>
<name>A0A177HG37_9ACTN</name>
<comment type="caution">
    <text evidence="2">The sequence shown here is derived from an EMBL/GenBank/DDBJ whole genome shotgun (WGS) entry which is preliminary data.</text>
</comment>
<dbReference type="STRING" id="1716141.STSP_73810"/>
<dbReference type="Proteomes" id="UP000077381">
    <property type="component" value="Unassembled WGS sequence"/>
</dbReference>
<reference evidence="2 3" key="1">
    <citation type="submission" date="2015-12" db="EMBL/GenBank/DDBJ databases">
        <title>Genome sequence of Streptomyces sp. G25.</title>
        <authorList>
            <person name="Poehlein A."/>
            <person name="Roettig A."/>
            <person name="Hiessl S."/>
            <person name="Hauschild P."/>
            <person name="Schauer J."/>
            <person name="Madkour M.H."/>
            <person name="Al-Ansari A.M."/>
            <person name="Almakishah N.H."/>
            <person name="Steinbuechel A."/>
            <person name="Daniel R."/>
        </authorList>
    </citation>
    <scope>NUCLEOTIDE SEQUENCE [LARGE SCALE GENOMIC DNA]</scope>
    <source>
        <strain evidence="3">G25(2015)</strain>
    </source>
</reference>
<dbReference type="Pfam" id="PF19054">
    <property type="entry name" value="DUF5753"/>
    <property type="match status" value="1"/>
</dbReference>
<dbReference type="PROSITE" id="PS50943">
    <property type="entry name" value="HTH_CROC1"/>
    <property type="match status" value="1"/>
</dbReference>
<proteinExistence type="predicted"/>
<accession>A0A177HG37</accession>
<dbReference type="SUPFAM" id="SSF47413">
    <property type="entry name" value="lambda repressor-like DNA-binding domains"/>
    <property type="match status" value="1"/>
</dbReference>
<dbReference type="InterPro" id="IPR043917">
    <property type="entry name" value="DUF5753"/>
</dbReference>
<dbReference type="CDD" id="cd00093">
    <property type="entry name" value="HTH_XRE"/>
    <property type="match status" value="1"/>
</dbReference>
<dbReference type="InterPro" id="IPR010982">
    <property type="entry name" value="Lambda_DNA-bd_dom_sf"/>
</dbReference>
<dbReference type="EMBL" id="LOHS01000206">
    <property type="protein sequence ID" value="OAH09297.1"/>
    <property type="molecule type" value="Genomic_DNA"/>
</dbReference>
<organism evidence="2 3">
    <name type="scientific">Streptomyces jeddahensis</name>
    <dbReference type="NCBI Taxonomy" id="1716141"/>
    <lineage>
        <taxon>Bacteria</taxon>
        <taxon>Bacillati</taxon>
        <taxon>Actinomycetota</taxon>
        <taxon>Actinomycetes</taxon>
        <taxon>Kitasatosporales</taxon>
        <taxon>Streptomycetaceae</taxon>
        <taxon>Streptomyces</taxon>
    </lineage>
</organism>
<dbReference type="SMART" id="SM00530">
    <property type="entry name" value="HTH_XRE"/>
    <property type="match status" value="1"/>
</dbReference>
<dbReference type="RefSeq" id="WP_067285518.1">
    <property type="nucleotide sequence ID" value="NZ_LOHS01000206.1"/>
</dbReference>
<dbReference type="PATRIC" id="fig|1716141.3.peg.7824"/>
<evidence type="ECO:0000313" key="3">
    <source>
        <dbReference type="Proteomes" id="UP000077381"/>
    </source>
</evidence>
<sequence length="282" mass="31384">MAPRSQPTARQVRLGTELRRLREAAGLKAREVAGLLSSTSAQISQVEAGLAGVSEERVRRLAAHYACADEALVEALVAMATDRVRGWWEEYRGVLPPVFLDVAELEHHASFLREVVITHVPGLFQTPDYARAVFGYMVPELPPSELEPRVEHRLRRRAAIEGDDAAEYEAIVHEIALRILVADRKTARAQLLEILQQIERGHTVRVIPIDVPGFAGASSAMMYVGGPLPRLDTVLRDSPHGTAFLDAESQLDRFRKLFRKVEKAALDPVSSRDFIHHVAKEL</sequence>